<name>C0QUH2_PERMH</name>
<dbReference type="SUPFAM" id="SSF64182">
    <property type="entry name" value="DHH phosphoesterases"/>
    <property type="match status" value="1"/>
</dbReference>
<reference evidence="2 3" key="1">
    <citation type="journal article" date="2009" name="J. Bacteriol.">
        <title>Complete and draft genome sequences of six members of the Aquificales.</title>
        <authorList>
            <person name="Reysenbach A.L."/>
            <person name="Hamamura N."/>
            <person name="Podar M."/>
            <person name="Griffiths E."/>
            <person name="Ferreira S."/>
            <person name="Hochstein R."/>
            <person name="Heidelberg J."/>
            <person name="Johnson J."/>
            <person name="Mead D."/>
            <person name="Pohorille A."/>
            <person name="Sarmiento M."/>
            <person name="Schweighofer K."/>
            <person name="Seshadri R."/>
            <person name="Voytek M.A."/>
        </authorList>
    </citation>
    <scope>NUCLEOTIDE SEQUENCE [LARGE SCALE GENOMIC DNA]</scope>
    <source>
        <strain evidence="3">DSM 14350 / EX-H1</strain>
    </source>
</reference>
<dbReference type="RefSeq" id="WP_012676360.1">
    <property type="nucleotide sequence ID" value="NC_012440.1"/>
</dbReference>
<dbReference type="AlphaFoldDB" id="C0QUH2"/>
<sequence length="293" mass="33418">MEEKVVCIYHKNCTDGTVSAAVLMKKYPKCKAFPLEHGYKPEDFQEILDQVDSDTVVYITDFSLRKEDNLKLIEKAKKVINIDHHIGIKDQLKQLSEENAKFEFYFDNDHSGASLTYMYLFGEDIPKLIKLVEDKDIWKWRYGDETKYANAYLILLTNKPEEVKELIDGDINDILEKGKIVSQFIDYLINRFVEKSEETFLQIGSYKVKGYNTGLFQSEIGNILSEKYGEAVVLFNISGYNVKLSFRSCEGQEPSALELAKILGGGGHRNAAGALIPLKQFFSMVIFQDGGEK</sequence>
<dbReference type="HOGENOM" id="CLU_054374_1_0_0"/>
<organism evidence="2 3">
    <name type="scientific">Persephonella marina (strain DSM 14350 / EX-H1)</name>
    <dbReference type="NCBI Taxonomy" id="123214"/>
    <lineage>
        <taxon>Bacteria</taxon>
        <taxon>Pseudomonadati</taxon>
        <taxon>Aquificota</taxon>
        <taxon>Aquificia</taxon>
        <taxon>Aquificales</taxon>
        <taxon>Hydrogenothermaceae</taxon>
        <taxon>Persephonella</taxon>
    </lineage>
</organism>
<dbReference type="Proteomes" id="UP000001366">
    <property type="component" value="Chromosome"/>
</dbReference>
<dbReference type="InterPro" id="IPR038763">
    <property type="entry name" value="DHH_sf"/>
</dbReference>
<dbReference type="InterPro" id="IPR052968">
    <property type="entry name" value="Nucleotide_metab_enz"/>
</dbReference>
<evidence type="ECO:0000313" key="2">
    <source>
        <dbReference type="EMBL" id="ACO04122.1"/>
    </source>
</evidence>
<evidence type="ECO:0000259" key="1">
    <source>
        <dbReference type="Pfam" id="PF02272"/>
    </source>
</evidence>
<dbReference type="Gene3D" id="3.10.310.30">
    <property type="match status" value="1"/>
</dbReference>
<accession>C0QUH2</accession>
<keyword evidence="3" id="KW-1185">Reference proteome</keyword>
<dbReference type="PANTHER" id="PTHR42146">
    <property type="entry name" value="3',5'-CYCLIC-NUCLEOTIDE PHOSPHODIESTERASE"/>
    <property type="match status" value="1"/>
</dbReference>
<dbReference type="PANTHER" id="PTHR42146:SF1">
    <property type="entry name" value="OLIGORIBONUCLEASE NRNB"/>
    <property type="match status" value="1"/>
</dbReference>
<dbReference type="PaxDb" id="123214-PERMA_0548"/>
<protein>
    <submittedName>
        <fullName evidence="2">Putative phosphoesterase, dhha1</fullName>
    </submittedName>
</protein>
<gene>
    <name evidence="2" type="ordered locus">PERMA_0548</name>
</gene>
<dbReference type="InterPro" id="IPR003156">
    <property type="entry name" value="DHHA1_dom"/>
</dbReference>
<dbReference type="OrthoDB" id="10630at2"/>
<dbReference type="GO" id="GO:0003676">
    <property type="term" value="F:nucleic acid binding"/>
    <property type="evidence" value="ECO:0007669"/>
    <property type="project" value="InterPro"/>
</dbReference>
<feature type="domain" description="DHHA1" evidence="1">
    <location>
        <begin position="219"/>
        <end position="278"/>
    </location>
</feature>
<dbReference type="eggNOG" id="COG2404">
    <property type="taxonomic scope" value="Bacteria"/>
</dbReference>
<evidence type="ECO:0000313" key="3">
    <source>
        <dbReference type="Proteomes" id="UP000001366"/>
    </source>
</evidence>
<dbReference type="STRING" id="123214.PERMA_0548"/>
<dbReference type="EMBL" id="CP001230">
    <property type="protein sequence ID" value="ACO04122.1"/>
    <property type="molecule type" value="Genomic_DNA"/>
</dbReference>
<dbReference type="KEGG" id="pmx:PERMA_0548"/>
<dbReference type="Pfam" id="PF02272">
    <property type="entry name" value="DHHA1"/>
    <property type="match status" value="1"/>
</dbReference>
<proteinExistence type="predicted"/>